<dbReference type="GO" id="GO:0020037">
    <property type="term" value="F:heme binding"/>
    <property type="evidence" value="ECO:0007669"/>
    <property type="project" value="InterPro"/>
</dbReference>
<evidence type="ECO:0000313" key="2">
    <source>
        <dbReference type="Proteomes" id="UP000199670"/>
    </source>
</evidence>
<dbReference type="EMBL" id="FMAQ01000002">
    <property type="protein sequence ID" value="SCB86366.1"/>
    <property type="molecule type" value="Genomic_DNA"/>
</dbReference>
<dbReference type="AlphaFoldDB" id="A0A1C3ZVQ5"/>
<dbReference type="Proteomes" id="UP000199670">
    <property type="component" value="Unassembled WGS sequence"/>
</dbReference>
<dbReference type="Gene3D" id="1.10.630.10">
    <property type="entry name" value="Cytochrome P450"/>
    <property type="match status" value="1"/>
</dbReference>
<sequence>MQNCMGQEFARLEICTVIKILLTLLPDLSLDQKFIKDISWDEGIILRRPNTLPVASCKIFN</sequence>
<reference evidence="2" key="1">
    <citation type="submission" date="2016-08" db="EMBL/GenBank/DDBJ databases">
        <authorList>
            <person name="Varghese N."/>
            <person name="Submissions Spin"/>
        </authorList>
    </citation>
    <scope>NUCLEOTIDE SEQUENCE [LARGE SCALE GENOMIC DNA]</scope>
    <source>
        <strain evidence="2">R-53248</strain>
    </source>
</reference>
<keyword evidence="2" id="KW-1185">Reference proteome</keyword>
<dbReference type="GO" id="GO:0004497">
    <property type="term" value="F:monooxygenase activity"/>
    <property type="evidence" value="ECO:0007669"/>
    <property type="project" value="InterPro"/>
</dbReference>
<dbReference type="SUPFAM" id="SSF48264">
    <property type="entry name" value="Cytochrome P450"/>
    <property type="match status" value="1"/>
</dbReference>
<dbReference type="GO" id="GO:0005506">
    <property type="term" value="F:iron ion binding"/>
    <property type="evidence" value="ECO:0007669"/>
    <property type="project" value="InterPro"/>
</dbReference>
<dbReference type="STRING" id="1798182.GA0061081_102113"/>
<gene>
    <name evidence="1" type="ORF">GA0061081_102113</name>
</gene>
<evidence type="ECO:0000313" key="1">
    <source>
        <dbReference type="EMBL" id="SCB86366.1"/>
    </source>
</evidence>
<dbReference type="GO" id="GO:0016705">
    <property type="term" value="F:oxidoreductase activity, acting on paired donors, with incorporation or reduction of molecular oxygen"/>
    <property type="evidence" value="ECO:0007669"/>
    <property type="project" value="InterPro"/>
</dbReference>
<protein>
    <recommendedName>
        <fullName evidence="3">Cytochrome P450</fullName>
    </recommendedName>
</protein>
<name>A0A1C3ZVQ5_9GAMM</name>
<organism evidence="1 2">
    <name type="scientific">Gilliamella bombicola</name>
    <dbReference type="NCBI Taxonomy" id="1798182"/>
    <lineage>
        <taxon>Bacteria</taxon>
        <taxon>Pseudomonadati</taxon>
        <taxon>Pseudomonadota</taxon>
        <taxon>Gammaproteobacteria</taxon>
        <taxon>Orbales</taxon>
        <taxon>Orbaceae</taxon>
        <taxon>Gilliamella</taxon>
    </lineage>
</organism>
<accession>A0A1C3ZVQ5</accession>
<evidence type="ECO:0008006" key="3">
    <source>
        <dbReference type="Google" id="ProtNLM"/>
    </source>
</evidence>
<proteinExistence type="predicted"/>
<dbReference type="InterPro" id="IPR036396">
    <property type="entry name" value="Cyt_P450_sf"/>
</dbReference>